<proteinExistence type="predicted"/>
<keyword evidence="2" id="KW-1185">Reference proteome</keyword>
<comment type="caution">
    <text evidence="1">The sequence shown here is derived from an EMBL/GenBank/DDBJ whole genome shotgun (WGS) entry which is preliminary data.</text>
</comment>
<dbReference type="GeneID" id="85461100"/>
<dbReference type="RefSeq" id="XP_060421704.1">
    <property type="nucleotide sequence ID" value="XM_060576574.1"/>
</dbReference>
<dbReference type="Proteomes" id="UP001224890">
    <property type="component" value="Unassembled WGS sequence"/>
</dbReference>
<evidence type="ECO:0000313" key="2">
    <source>
        <dbReference type="Proteomes" id="UP001224890"/>
    </source>
</evidence>
<dbReference type="SUPFAM" id="SSF81383">
    <property type="entry name" value="F-box domain"/>
    <property type="match status" value="1"/>
</dbReference>
<reference evidence="1" key="1">
    <citation type="submission" date="2021-06" db="EMBL/GenBank/DDBJ databases">
        <title>Comparative genomics, transcriptomics and evolutionary studies reveal genomic signatures of adaptation to plant cell wall in hemibiotrophic fungi.</title>
        <authorList>
            <consortium name="DOE Joint Genome Institute"/>
            <person name="Baroncelli R."/>
            <person name="Diaz J.F."/>
            <person name="Benocci T."/>
            <person name="Peng M."/>
            <person name="Battaglia E."/>
            <person name="Haridas S."/>
            <person name="Andreopoulos W."/>
            <person name="Labutti K."/>
            <person name="Pangilinan J."/>
            <person name="Floch G.L."/>
            <person name="Makela M.R."/>
            <person name="Henrissat B."/>
            <person name="Grigoriev I.V."/>
            <person name="Crouch J.A."/>
            <person name="De Vries R.P."/>
            <person name="Sukno S.A."/>
            <person name="Thon M.R."/>
        </authorList>
    </citation>
    <scope>NUCLEOTIDE SEQUENCE</scope>
    <source>
        <strain evidence="1">CBS 193.32</strain>
    </source>
</reference>
<name>A0AAJ0EKY0_9PEZI</name>
<dbReference type="InterPro" id="IPR036047">
    <property type="entry name" value="F-box-like_dom_sf"/>
</dbReference>
<protein>
    <recommendedName>
        <fullName evidence="3">F-box domain-containing protein</fullName>
    </recommendedName>
</protein>
<organism evidence="1 2">
    <name type="scientific">Colletotrichum godetiae</name>
    <dbReference type="NCBI Taxonomy" id="1209918"/>
    <lineage>
        <taxon>Eukaryota</taxon>
        <taxon>Fungi</taxon>
        <taxon>Dikarya</taxon>
        <taxon>Ascomycota</taxon>
        <taxon>Pezizomycotina</taxon>
        <taxon>Sordariomycetes</taxon>
        <taxon>Hypocreomycetidae</taxon>
        <taxon>Glomerellales</taxon>
        <taxon>Glomerellaceae</taxon>
        <taxon>Colletotrichum</taxon>
        <taxon>Colletotrichum acutatum species complex</taxon>
    </lineage>
</organism>
<gene>
    <name evidence="1" type="ORF">BDP55DRAFT_687468</name>
</gene>
<sequence>MSHGDQSHAMSAILSELTPSQTPSHSIYLPPEILAMAMAYCDDKTLRLLALCSKLFRVICTPLLYQRDLQSPAPRCVAWAISEGEDDSVSLCVLQRAQQLGADFERRLPYDCFLGHCGTDVFEPRRDCLFRGTELLSAFQLALLLGRDKLVAFLLQNGFHDQEVIIDNKVWSLLPFKATHASLWELDTSIAQLSASDGRFQTAFEPFIQYNEFGPTFARLGTLSFAPWFPMSQEEILQYVYECGVSSFNMGPEFEFKRRRMFVVKAKSFRPRCNLW</sequence>
<accession>A0AAJ0EKY0</accession>
<dbReference type="AlphaFoldDB" id="A0AAJ0EKY0"/>
<dbReference type="EMBL" id="JAHMHR010000112">
    <property type="protein sequence ID" value="KAK1656940.1"/>
    <property type="molecule type" value="Genomic_DNA"/>
</dbReference>
<evidence type="ECO:0008006" key="3">
    <source>
        <dbReference type="Google" id="ProtNLM"/>
    </source>
</evidence>
<evidence type="ECO:0000313" key="1">
    <source>
        <dbReference type="EMBL" id="KAK1656940.1"/>
    </source>
</evidence>